<keyword evidence="12" id="KW-0997">Cell inner membrane</keyword>
<dbReference type="PIRSF" id="PIRSF006268">
    <property type="entry name" value="ApbE"/>
    <property type="match status" value="1"/>
</dbReference>
<keyword evidence="12" id="KW-0472">Membrane</keyword>
<dbReference type="PANTHER" id="PTHR30040:SF2">
    <property type="entry name" value="FAD:PROTEIN FMN TRANSFERASE"/>
    <property type="match status" value="1"/>
</dbReference>
<evidence type="ECO:0000256" key="7">
    <source>
        <dbReference type="ARBA" id="ARBA00022842"/>
    </source>
</evidence>
<dbReference type="PANTHER" id="PTHR30040">
    <property type="entry name" value="THIAMINE BIOSYNTHESIS LIPOPROTEIN APBE"/>
    <property type="match status" value="1"/>
</dbReference>
<gene>
    <name evidence="13" type="ORF">BN656_01367</name>
</gene>
<evidence type="ECO:0000256" key="4">
    <source>
        <dbReference type="ARBA" id="ARBA00022679"/>
    </source>
</evidence>
<dbReference type="EC" id="2.7.1.180" evidence="1 10"/>
<feature type="signal peptide" evidence="12">
    <location>
        <begin position="1"/>
        <end position="23"/>
    </location>
</feature>
<feature type="binding site" evidence="11">
    <location>
        <position position="188"/>
    </location>
    <ligand>
        <name>Mg(2+)</name>
        <dbReference type="ChEBI" id="CHEBI:18420"/>
    </ligand>
</feature>
<evidence type="ECO:0000256" key="11">
    <source>
        <dbReference type="PIRSR" id="PIRSR006268-2"/>
    </source>
</evidence>
<dbReference type="GO" id="GO:0005886">
    <property type="term" value="C:plasma membrane"/>
    <property type="evidence" value="ECO:0007669"/>
    <property type="project" value="UniProtKB-SubCell"/>
</dbReference>
<keyword evidence="12" id="KW-0732">Signal</keyword>
<evidence type="ECO:0000313" key="13">
    <source>
        <dbReference type="EMBL" id="CDD57017.1"/>
    </source>
</evidence>
<evidence type="ECO:0000256" key="3">
    <source>
        <dbReference type="ARBA" id="ARBA00022630"/>
    </source>
</evidence>
<feature type="binding site" evidence="11">
    <location>
        <position position="302"/>
    </location>
    <ligand>
        <name>Mg(2+)</name>
        <dbReference type="ChEBI" id="CHEBI:18420"/>
    </ligand>
</feature>
<protein>
    <recommendedName>
        <fullName evidence="2 10">FAD:protein FMN transferase</fullName>
        <ecNumber evidence="1 10">2.7.1.180</ecNumber>
    </recommendedName>
    <alternativeName>
        <fullName evidence="8 10">Flavin transferase</fullName>
    </alternativeName>
</protein>
<dbReference type="PROSITE" id="PS51257">
    <property type="entry name" value="PROKAR_LIPOPROTEIN"/>
    <property type="match status" value="1"/>
</dbReference>
<accession>R7B0K2</accession>
<evidence type="ECO:0000256" key="1">
    <source>
        <dbReference type="ARBA" id="ARBA00011955"/>
    </source>
</evidence>
<keyword evidence="7 10" id="KW-0460">Magnesium</keyword>
<dbReference type="GO" id="GO:0016740">
    <property type="term" value="F:transferase activity"/>
    <property type="evidence" value="ECO:0007669"/>
    <property type="project" value="UniProtKB-UniRule"/>
</dbReference>
<evidence type="ECO:0000313" key="14">
    <source>
        <dbReference type="Proteomes" id="UP000018141"/>
    </source>
</evidence>
<dbReference type="InterPro" id="IPR024932">
    <property type="entry name" value="ApbE"/>
</dbReference>
<comment type="catalytic activity">
    <reaction evidence="9 10 12">
        <text>L-threonyl-[protein] + FAD = FMN-L-threonyl-[protein] + AMP + H(+)</text>
        <dbReference type="Rhea" id="RHEA:36847"/>
        <dbReference type="Rhea" id="RHEA-COMP:11060"/>
        <dbReference type="Rhea" id="RHEA-COMP:11061"/>
        <dbReference type="ChEBI" id="CHEBI:15378"/>
        <dbReference type="ChEBI" id="CHEBI:30013"/>
        <dbReference type="ChEBI" id="CHEBI:57692"/>
        <dbReference type="ChEBI" id="CHEBI:74257"/>
        <dbReference type="ChEBI" id="CHEBI:456215"/>
        <dbReference type="EC" id="2.7.1.180"/>
    </reaction>
</comment>
<keyword evidence="5 10" id="KW-0479">Metal-binding</keyword>
<evidence type="ECO:0000256" key="10">
    <source>
        <dbReference type="PIRNR" id="PIRNR006268"/>
    </source>
</evidence>
<evidence type="ECO:0000256" key="2">
    <source>
        <dbReference type="ARBA" id="ARBA00016337"/>
    </source>
</evidence>
<evidence type="ECO:0000256" key="5">
    <source>
        <dbReference type="ARBA" id="ARBA00022723"/>
    </source>
</evidence>
<keyword evidence="3 10" id="KW-0285">Flavoprotein</keyword>
<dbReference type="EMBL" id="CBHH010000040">
    <property type="protein sequence ID" value="CDD57017.1"/>
    <property type="molecule type" value="Genomic_DNA"/>
</dbReference>
<comment type="subcellular location">
    <subcellularLocation>
        <location evidence="12">Cell inner membrane</location>
        <topology evidence="12">Lipid-anchor</topology>
        <orientation evidence="12">Periplasmic side</orientation>
    </subcellularLocation>
</comment>
<dbReference type="Proteomes" id="UP000018141">
    <property type="component" value="Unassembled WGS sequence"/>
</dbReference>
<keyword evidence="6 10" id="KW-0274">FAD</keyword>
<name>R7B0K2_9FIRM</name>
<keyword evidence="12" id="KW-0449">Lipoprotein</keyword>
<dbReference type="GO" id="GO:0046872">
    <property type="term" value="F:metal ion binding"/>
    <property type="evidence" value="ECO:0007669"/>
    <property type="project" value="UniProtKB-UniRule"/>
</dbReference>
<evidence type="ECO:0000256" key="8">
    <source>
        <dbReference type="ARBA" id="ARBA00031306"/>
    </source>
</evidence>
<evidence type="ECO:0000256" key="9">
    <source>
        <dbReference type="ARBA" id="ARBA00048540"/>
    </source>
</evidence>
<evidence type="ECO:0000256" key="12">
    <source>
        <dbReference type="RuleBase" id="RU363002"/>
    </source>
</evidence>
<evidence type="ECO:0000256" key="6">
    <source>
        <dbReference type="ARBA" id="ARBA00022827"/>
    </source>
</evidence>
<comment type="cofactor">
    <cofactor evidence="11">
        <name>Mg(2+)</name>
        <dbReference type="ChEBI" id="CHEBI:18420"/>
    </cofactor>
    <cofactor evidence="11">
        <name>Mn(2+)</name>
        <dbReference type="ChEBI" id="CHEBI:29035"/>
    </cofactor>
    <text evidence="11">Magnesium. Can also use manganese.</text>
</comment>
<comment type="function">
    <text evidence="12">Flavin transferase that catalyzes the transfer of the FMN moiety of FAD and its covalent binding to the hydroxyl group of a threonine residue in a target flavoprotein.</text>
</comment>
<feature type="chain" id="PRO_5005970620" description="FAD:protein FMN transferase" evidence="12">
    <location>
        <begin position="24"/>
        <end position="350"/>
    </location>
</feature>
<feature type="binding site" evidence="11">
    <location>
        <position position="306"/>
    </location>
    <ligand>
        <name>Mg(2+)</name>
        <dbReference type="ChEBI" id="CHEBI:18420"/>
    </ligand>
</feature>
<proteinExistence type="inferred from homology"/>
<dbReference type="SUPFAM" id="SSF143631">
    <property type="entry name" value="ApbE-like"/>
    <property type="match status" value="1"/>
</dbReference>
<dbReference type="Pfam" id="PF02424">
    <property type="entry name" value="ApbE"/>
    <property type="match status" value="1"/>
</dbReference>
<reference evidence="13" key="1">
    <citation type="submission" date="2012-11" db="EMBL/GenBank/DDBJ databases">
        <title>Dependencies among metagenomic species, viruses, plasmids and units of genetic variation.</title>
        <authorList>
            <person name="Nielsen H.B."/>
            <person name="Almeida M."/>
            <person name="Juncker A.S."/>
            <person name="Rasmussen S."/>
            <person name="Li J."/>
            <person name="Sunagawa S."/>
            <person name="Plichta D."/>
            <person name="Gautier L."/>
            <person name="Le Chatelier E."/>
            <person name="Peletier E."/>
            <person name="Bonde I."/>
            <person name="Nielsen T."/>
            <person name="Manichanh C."/>
            <person name="Arumugam M."/>
            <person name="Batto J."/>
            <person name="Santos M.B.Q.D."/>
            <person name="Blom N."/>
            <person name="Borruel N."/>
            <person name="Burgdorf K.S."/>
            <person name="Boumezbeur F."/>
            <person name="Casellas F."/>
            <person name="Dore J."/>
            <person name="Guarner F."/>
            <person name="Hansen T."/>
            <person name="Hildebrand F."/>
            <person name="Kaas R.S."/>
            <person name="Kennedy S."/>
            <person name="Kristiansen K."/>
            <person name="Kultima J.R."/>
            <person name="Leonard P."/>
            <person name="Levenez F."/>
            <person name="Lund O."/>
            <person name="Moumen B."/>
            <person name="Le Paslier D."/>
            <person name="Pons N."/>
            <person name="Pedersen O."/>
            <person name="Prifti E."/>
            <person name="Qin J."/>
            <person name="Raes J."/>
            <person name="Tap J."/>
            <person name="Tims S."/>
            <person name="Ussery D.W."/>
            <person name="Yamada T."/>
            <person name="MetaHit consortium"/>
            <person name="Renault P."/>
            <person name="Sicheritz-Ponten T."/>
            <person name="Bork P."/>
            <person name="Wang J."/>
            <person name="Brunak S."/>
            <person name="Ehrlich S.D."/>
        </authorList>
    </citation>
    <scope>NUCLEOTIDE SEQUENCE [LARGE SCALE GENOMIC DNA]</scope>
</reference>
<comment type="caution">
    <text evidence="13">The sequence shown here is derived from an EMBL/GenBank/DDBJ whole genome shotgun (WGS) entry which is preliminary data.</text>
</comment>
<keyword evidence="4 10" id="KW-0808">Transferase</keyword>
<organism evidence="13 14">
    <name type="scientific">Bacteroides pectinophilus CAG:437</name>
    <dbReference type="NCBI Taxonomy" id="1263051"/>
    <lineage>
        <taxon>Bacteria</taxon>
        <taxon>Bacillati</taxon>
        <taxon>Bacillota</taxon>
        <taxon>Clostridia</taxon>
        <taxon>Eubacteriales</taxon>
    </lineage>
</organism>
<keyword evidence="12" id="KW-1003">Cell membrane</keyword>
<dbReference type="InterPro" id="IPR003374">
    <property type="entry name" value="ApbE-like_sf"/>
</dbReference>
<comment type="similarity">
    <text evidence="10 12">Belongs to the ApbE family.</text>
</comment>
<dbReference type="AlphaFoldDB" id="R7B0K2"/>
<sequence length="350" mass="37910">MKKILYRLYRIICLCMLASVLTAALSAAAGCSSPAGHSFALPEPLSVSGFKLNTYVEIKGYDTTSNRKLLTEALNLCDRYEMIFSRTLPDSELSRLNRHEITTVSAPLGELISYGIEYGQLSGGSFDISIGSVSSLWDFTSGNPSVPDTSDIAGALEYVGYDRITLAKNEDGTYNVSIPDKMMLDLGAIAKGYIADRIKDYLTDNGVKSALINLGGNVLCIGNRPDNSAFNVRVRRPFAESSAYICSVNASDMSVVSSGTYERCFTYGGNFYHHILNPADGYPYNNGLTQVTIFSKTSVTGDCMSTACFTLGLDKGLSLVENTDGVEAVFVTEDGSLHYSSGAKQYLQEY</sequence>
<dbReference type="Gene3D" id="3.10.520.10">
    <property type="entry name" value="ApbE-like domains"/>
    <property type="match status" value="1"/>
</dbReference>